<feature type="compositionally biased region" description="Polar residues" evidence="1">
    <location>
        <begin position="285"/>
        <end position="304"/>
    </location>
</feature>
<dbReference type="Proteomes" id="UP000777482">
    <property type="component" value="Unassembled WGS sequence"/>
</dbReference>
<feature type="region of interest" description="Disordered" evidence="1">
    <location>
        <begin position="153"/>
        <end position="172"/>
    </location>
</feature>
<organism evidence="2 3">
    <name type="scientific">Rhodotorula mucilaginosa</name>
    <name type="common">Yeast</name>
    <name type="synonym">Rhodotorula rubra</name>
    <dbReference type="NCBI Taxonomy" id="5537"/>
    <lineage>
        <taxon>Eukaryota</taxon>
        <taxon>Fungi</taxon>
        <taxon>Dikarya</taxon>
        <taxon>Basidiomycota</taxon>
        <taxon>Pucciniomycotina</taxon>
        <taxon>Microbotryomycetes</taxon>
        <taxon>Sporidiobolales</taxon>
        <taxon>Sporidiobolaceae</taxon>
        <taxon>Rhodotorula</taxon>
    </lineage>
</organism>
<evidence type="ECO:0000256" key="1">
    <source>
        <dbReference type="SAM" id="MobiDB-lite"/>
    </source>
</evidence>
<protein>
    <submittedName>
        <fullName evidence="2">Uncharacterized protein</fullName>
    </submittedName>
</protein>
<feature type="compositionally biased region" description="Low complexity" evidence="1">
    <location>
        <begin position="184"/>
        <end position="193"/>
    </location>
</feature>
<accession>A0A9P6VUE0</accession>
<comment type="caution">
    <text evidence="2">The sequence shown here is derived from an EMBL/GenBank/DDBJ whole genome shotgun (WGS) entry which is preliminary data.</text>
</comment>
<gene>
    <name evidence="2" type="ORF">C6P46_001765</name>
</gene>
<reference evidence="2 3" key="1">
    <citation type="submission" date="2020-11" db="EMBL/GenBank/DDBJ databases">
        <title>Kefir isolates.</title>
        <authorList>
            <person name="Marcisauskas S."/>
            <person name="Kim Y."/>
            <person name="Blasche S."/>
        </authorList>
    </citation>
    <scope>NUCLEOTIDE SEQUENCE [LARGE SCALE GENOMIC DNA]</scope>
    <source>
        <strain evidence="2 3">KR</strain>
    </source>
</reference>
<feature type="compositionally biased region" description="Gly residues" evidence="1">
    <location>
        <begin position="204"/>
        <end position="213"/>
    </location>
</feature>
<feature type="compositionally biased region" description="Low complexity" evidence="1">
    <location>
        <begin position="226"/>
        <end position="257"/>
    </location>
</feature>
<dbReference type="EMBL" id="PUHQ01000151">
    <property type="protein sequence ID" value="KAG0654380.1"/>
    <property type="molecule type" value="Genomic_DNA"/>
</dbReference>
<keyword evidence="3" id="KW-1185">Reference proteome</keyword>
<name>A0A9P6VUE0_RHOMI</name>
<dbReference type="OrthoDB" id="2528773at2759"/>
<evidence type="ECO:0000313" key="3">
    <source>
        <dbReference type="Proteomes" id="UP000777482"/>
    </source>
</evidence>
<feature type="region of interest" description="Disordered" evidence="1">
    <location>
        <begin position="179"/>
        <end position="304"/>
    </location>
</feature>
<sequence length="304" mass="32752">MAMIGNGVLNDDPFVEPAFLAGLEAAGYLQRLDTSEARITARYQHALTKMKFAAHSEEFLTRAGVRKVHRSTVQFFNEDPVADPFVHVLVGSLPPSRQVLVTPAGCETTGWTPIECPDEADGTIHFTMSHPGFWPVTVVFDCNQDTAREDKYAGLSEDEESDPGYHSSRSRGYVSSAWGGYGAGRSSSRPRSSSRGRRDSAGFYTGGMGGSQYGGDSDYGRGTGYGSTSRRNSYAASGSGRRMSMSGLDSSSSSGSDSEADYAAPRRASYSNSRRGSMSARDIDSMTSGMRNLGRSSSRSSMRY</sequence>
<proteinExistence type="predicted"/>
<evidence type="ECO:0000313" key="2">
    <source>
        <dbReference type="EMBL" id="KAG0654380.1"/>
    </source>
</evidence>
<dbReference type="AlphaFoldDB" id="A0A9P6VUE0"/>